<dbReference type="Gramene" id="OGLUM01G01160.2">
    <property type="protein sequence ID" value="OGLUM01G01160.2"/>
    <property type="gene ID" value="OGLUM01G01160"/>
</dbReference>
<reference evidence="2" key="3">
    <citation type="submission" date="2018-05" db="EMBL/GenBank/DDBJ databases">
        <title>OgluRS3 (Oryza glumaepatula Reference Sequence Version 3).</title>
        <authorList>
            <person name="Zhang J."/>
            <person name="Kudrna D."/>
            <person name="Lee S."/>
            <person name="Talag J."/>
            <person name="Welchert J."/>
            <person name="Wing R.A."/>
        </authorList>
    </citation>
    <scope>NUCLEOTIDE SEQUENCE [LARGE SCALE GENOMIC DNA]</scope>
</reference>
<sequence length="280" mass="30555">MGSTDLGCSGDESWDVGFLLELRRSTLSDFHQSSSLVPEKEKHIKLILPRVCSKILCFHRSFSTADPGARHGRRRRRCGGASALSARPQGKITRLNALLHAVIEIEVNSDALQQPARADTEHASGHSYCGPLHGVHILKDNIVKRDRLNTTAGSFALLGSVVCRDAGVTAGLRAAAAAAIILSKANPSEWPNFQPRRSFASTRSCSMDMIYLQDMVSTLFNNPKHHISAGSDCHTICSCHNCLECQIALGGDEVSVSNMQIHVIIHQNCPLAISILYRMY</sequence>
<dbReference type="InterPro" id="IPR036928">
    <property type="entry name" value="AS_sf"/>
</dbReference>
<reference evidence="2" key="1">
    <citation type="submission" date="2013-08" db="EMBL/GenBank/DDBJ databases">
        <title>Oryza genome evolution.</title>
        <authorList>
            <person name="Wing R.A."/>
            <person name="Panaud O."/>
            <person name="Oliveira A.C."/>
        </authorList>
    </citation>
    <scope>NUCLEOTIDE SEQUENCE</scope>
</reference>
<dbReference type="Gene3D" id="3.90.1300.10">
    <property type="entry name" value="Amidase signature (AS) domain"/>
    <property type="match status" value="1"/>
</dbReference>
<dbReference type="HOGENOM" id="CLU_086802_0_0_1"/>
<evidence type="ECO:0000313" key="3">
    <source>
        <dbReference type="Proteomes" id="UP000026961"/>
    </source>
</evidence>
<dbReference type="AlphaFoldDB" id="A0A0D9Y2F8"/>
<dbReference type="PANTHER" id="PTHR42678">
    <property type="entry name" value="AMIDASE"/>
    <property type="match status" value="1"/>
</dbReference>
<name>A0A0D9Y2F8_9ORYZ</name>
<protein>
    <recommendedName>
        <fullName evidence="1">Amidase domain-containing protein</fullName>
    </recommendedName>
</protein>
<organism evidence="2">
    <name type="scientific">Oryza glumipatula</name>
    <dbReference type="NCBI Taxonomy" id="40148"/>
    <lineage>
        <taxon>Eukaryota</taxon>
        <taxon>Viridiplantae</taxon>
        <taxon>Streptophyta</taxon>
        <taxon>Embryophyta</taxon>
        <taxon>Tracheophyta</taxon>
        <taxon>Spermatophyta</taxon>
        <taxon>Magnoliopsida</taxon>
        <taxon>Liliopsida</taxon>
        <taxon>Poales</taxon>
        <taxon>Poaceae</taxon>
        <taxon>BOP clade</taxon>
        <taxon>Oryzoideae</taxon>
        <taxon>Oryzeae</taxon>
        <taxon>Oryzinae</taxon>
        <taxon>Oryza</taxon>
    </lineage>
</organism>
<keyword evidence="3" id="KW-1185">Reference proteome</keyword>
<accession>A0A0D9Y2F8</accession>
<dbReference type="SUPFAM" id="SSF75304">
    <property type="entry name" value="Amidase signature (AS) enzymes"/>
    <property type="match status" value="1"/>
</dbReference>
<feature type="domain" description="Amidase" evidence="1">
    <location>
        <begin position="91"/>
        <end position="190"/>
    </location>
</feature>
<dbReference type="PANTHER" id="PTHR42678:SF26">
    <property type="entry name" value="OS04G0183500 PROTEIN"/>
    <property type="match status" value="1"/>
</dbReference>
<evidence type="ECO:0000259" key="1">
    <source>
        <dbReference type="Pfam" id="PF01425"/>
    </source>
</evidence>
<dbReference type="Proteomes" id="UP000026961">
    <property type="component" value="Chromosome 1"/>
</dbReference>
<proteinExistence type="predicted"/>
<reference evidence="2" key="2">
    <citation type="submission" date="2015-04" db="UniProtKB">
        <authorList>
            <consortium name="EnsemblPlants"/>
        </authorList>
    </citation>
    <scope>IDENTIFICATION</scope>
</reference>
<dbReference type="InterPro" id="IPR023631">
    <property type="entry name" value="Amidase_dom"/>
</dbReference>
<dbReference type="EnsemblPlants" id="OGLUM01G01160.2">
    <property type="protein sequence ID" value="OGLUM01G01160.2"/>
    <property type="gene ID" value="OGLUM01G01160"/>
</dbReference>
<evidence type="ECO:0000313" key="2">
    <source>
        <dbReference type="EnsemblPlants" id="OGLUM01G01160.2"/>
    </source>
</evidence>
<dbReference type="Pfam" id="PF01425">
    <property type="entry name" value="Amidase"/>
    <property type="match status" value="1"/>
</dbReference>